<organism evidence="1 2">
    <name type="scientific">Paenibacillus cellulosilyticus</name>
    <dbReference type="NCBI Taxonomy" id="375489"/>
    <lineage>
        <taxon>Bacteria</taxon>
        <taxon>Bacillati</taxon>
        <taxon>Bacillota</taxon>
        <taxon>Bacilli</taxon>
        <taxon>Bacillales</taxon>
        <taxon>Paenibacillaceae</taxon>
        <taxon>Paenibacillus</taxon>
    </lineage>
</organism>
<name>A0A2V2YKU2_9BACL</name>
<evidence type="ECO:0000313" key="1">
    <source>
        <dbReference type="EMBL" id="PWV94273.1"/>
    </source>
</evidence>
<proteinExistence type="predicted"/>
<comment type="caution">
    <text evidence="1">The sequence shown here is derived from an EMBL/GenBank/DDBJ whole genome shotgun (WGS) entry which is preliminary data.</text>
</comment>
<accession>A0A2V2YKU2</accession>
<sequence length="33" mass="3511">MQREAIMNGSAAIVSLNGIVDHMEQQPTVAKGN</sequence>
<reference evidence="1 2" key="1">
    <citation type="submission" date="2018-05" db="EMBL/GenBank/DDBJ databases">
        <title>Genomic Encyclopedia of Type Strains, Phase III (KMG-III): the genomes of soil and plant-associated and newly described type strains.</title>
        <authorList>
            <person name="Whitman W."/>
        </authorList>
    </citation>
    <scope>NUCLEOTIDE SEQUENCE [LARGE SCALE GENOMIC DNA]</scope>
    <source>
        <strain evidence="1 2">CECT 5696</strain>
    </source>
</reference>
<keyword evidence="2" id="KW-1185">Reference proteome</keyword>
<dbReference type="EMBL" id="QGTQ01000033">
    <property type="protein sequence ID" value="PWV94273.1"/>
    <property type="molecule type" value="Genomic_DNA"/>
</dbReference>
<dbReference type="AlphaFoldDB" id="A0A2V2YKU2"/>
<evidence type="ECO:0000313" key="2">
    <source>
        <dbReference type="Proteomes" id="UP000246635"/>
    </source>
</evidence>
<gene>
    <name evidence="1" type="ORF">DFQ01_13360</name>
</gene>
<dbReference type="Proteomes" id="UP000246635">
    <property type="component" value="Unassembled WGS sequence"/>
</dbReference>
<protein>
    <submittedName>
        <fullName evidence="1">Uncharacterized protein</fullName>
    </submittedName>
</protein>